<evidence type="ECO:0000256" key="1">
    <source>
        <dbReference type="SAM" id="MobiDB-lite"/>
    </source>
</evidence>
<gene>
    <name evidence="3" type="ORF">RCOM_1500370</name>
</gene>
<dbReference type="EMBL" id="EQ973773">
    <property type="protein sequence ID" value="EEF51550.1"/>
    <property type="molecule type" value="Genomic_DNA"/>
</dbReference>
<evidence type="ECO:0000256" key="2">
    <source>
        <dbReference type="SAM" id="SignalP"/>
    </source>
</evidence>
<protein>
    <submittedName>
        <fullName evidence="3">Uncharacterized protein</fullName>
    </submittedName>
</protein>
<organism evidence="3 4">
    <name type="scientific">Ricinus communis</name>
    <name type="common">Castor bean</name>
    <dbReference type="NCBI Taxonomy" id="3988"/>
    <lineage>
        <taxon>Eukaryota</taxon>
        <taxon>Viridiplantae</taxon>
        <taxon>Streptophyta</taxon>
        <taxon>Embryophyta</taxon>
        <taxon>Tracheophyta</taxon>
        <taxon>Spermatophyta</taxon>
        <taxon>Magnoliopsida</taxon>
        <taxon>eudicotyledons</taxon>
        <taxon>Gunneridae</taxon>
        <taxon>Pentapetalae</taxon>
        <taxon>rosids</taxon>
        <taxon>fabids</taxon>
        <taxon>Malpighiales</taxon>
        <taxon>Euphorbiaceae</taxon>
        <taxon>Acalyphoideae</taxon>
        <taxon>Acalypheae</taxon>
        <taxon>Ricinus</taxon>
    </lineage>
</organism>
<accession>B9R9S3</accession>
<sequence length="108" mass="12076">MSFFPSFLFVLLCLSMHACLARHFVFVKVGGKQKIDSVQGMIDRAVTTPVQPNMFNSKDISISQSSGQVPIKPLVSVSRHVPGKDRDQKHPGFDSDYSMPRMRTPSHN</sequence>
<dbReference type="eggNOG" id="ENOG502SDEZ">
    <property type="taxonomic scope" value="Eukaryota"/>
</dbReference>
<feature type="chain" id="PRO_5002888218" evidence="2">
    <location>
        <begin position="22"/>
        <end position="108"/>
    </location>
</feature>
<dbReference type="InParanoid" id="B9R9S3"/>
<evidence type="ECO:0000313" key="3">
    <source>
        <dbReference type="EMBL" id="EEF51550.1"/>
    </source>
</evidence>
<reference evidence="4" key="1">
    <citation type="journal article" date="2010" name="Nat. Biotechnol.">
        <title>Draft genome sequence of the oilseed species Ricinus communis.</title>
        <authorList>
            <person name="Chan A.P."/>
            <person name="Crabtree J."/>
            <person name="Zhao Q."/>
            <person name="Lorenzi H."/>
            <person name="Orvis J."/>
            <person name="Puiu D."/>
            <person name="Melake-Berhan A."/>
            <person name="Jones K.M."/>
            <person name="Redman J."/>
            <person name="Chen G."/>
            <person name="Cahoon E.B."/>
            <person name="Gedil M."/>
            <person name="Stanke M."/>
            <person name="Haas B.J."/>
            <person name="Wortman J.R."/>
            <person name="Fraser-Liggett C.M."/>
            <person name="Ravel J."/>
            <person name="Rabinowicz P.D."/>
        </authorList>
    </citation>
    <scope>NUCLEOTIDE SEQUENCE [LARGE SCALE GENOMIC DNA]</scope>
    <source>
        <strain evidence="4">cv. Hale</strain>
    </source>
</reference>
<dbReference type="Proteomes" id="UP000008311">
    <property type="component" value="Unassembled WGS sequence"/>
</dbReference>
<dbReference type="PANTHER" id="PTHR34961">
    <property type="entry name" value="TRANSMEMBRANE PROTEIN"/>
    <property type="match status" value="1"/>
</dbReference>
<feature type="region of interest" description="Disordered" evidence="1">
    <location>
        <begin position="74"/>
        <end position="108"/>
    </location>
</feature>
<keyword evidence="4" id="KW-1185">Reference proteome</keyword>
<dbReference type="PANTHER" id="PTHR34961:SF5">
    <property type="entry name" value="TRANSMEMBRANE PROTEIN"/>
    <property type="match status" value="1"/>
</dbReference>
<proteinExistence type="predicted"/>
<dbReference type="AlphaFoldDB" id="B9R9S3"/>
<name>B9R9S3_RICCO</name>
<feature type="signal peptide" evidence="2">
    <location>
        <begin position="1"/>
        <end position="21"/>
    </location>
</feature>
<evidence type="ECO:0000313" key="4">
    <source>
        <dbReference type="Proteomes" id="UP000008311"/>
    </source>
</evidence>
<dbReference type="InterPro" id="IPR053313">
    <property type="entry name" value="RGF"/>
</dbReference>
<feature type="compositionally biased region" description="Basic and acidic residues" evidence="1">
    <location>
        <begin position="82"/>
        <end position="93"/>
    </location>
</feature>
<keyword evidence="2" id="KW-0732">Signal</keyword>